<feature type="transmembrane region" description="Helical" evidence="17">
    <location>
        <begin position="16"/>
        <end position="36"/>
    </location>
</feature>
<dbReference type="InterPro" id="IPR020904">
    <property type="entry name" value="Sc_DH/Rdtase_CS"/>
</dbReference>
<evidence type="ECO:0000256" key="7">
    <source>
        <dbReference type="ARBA" id="ARBA00022737"/>
    </source>
</evidence>
<dbReference type="PRINTS" id="PR00081">
    <property type="entry name" value="GDHRDH"/>
</dbReference>
<reference evidence="19" key="1">
    <citation type="submission" date="2020-11" db="EMBL/GenBank/DDBJ databases">
        <authorList>
            <person name="Tran Van P."/>
        </authorList>
    </citation>
    <scope>NUCLEOTIDE SEQUENCE</scope>
</reference>
<dbReference type="PRINTS" id="PR00080">
    <property type="entry name" value="SDRFAMILY"/>
</dbReference>
<dbReference type="PANTHER" id="PTHR24322:SF736">
    <property type="entry name" value="RETINOL DEHYDROGENASE 10"/>
    <property type="match status" value="1"/>
</dbReference>
<dbReference type="AlphaFoldDB" id="A0A7R8WH24"/>
<dbReference type="Pfam" id="PF19030">
    <property type="entry name" value="TSP1_ADAMTS"/>
    <property type="match status" value="2"/>
</dbReference>
<comment type="function">
    <text evidence="13">Catalyzes the reduction of all-trans-retinal to all-trans-retinol in the presence of NADPH.</text>
</comment>
<evidence type="ECO:0000256" key="9">
    <source>
        <dbReference type="ARBA" id="ARBA00022989"/>
    </source>
</evidence>
<dbReference type="OrthoDB" id="10253736at2759"/>
<evidence type="ECO:0000256" key="11">
    <source>
        <dbReference type="ARBA" id="ARBA00023098"/>
    </source>
</evidence>
<feature type="compositionally biased region" description="Basic and acidic residues" evidence="16">
    <location>
        <begin position="591"/>
        <end position="626"/>
    </location>
</feature>
<evidence type="ECO:0000256" key="15">
    <source>
        <dbReference type="ARBA" id="ARBA00082544"/>
    </source>
</evidence>
<keyword evidence="8" id="KW-0521">NADP</keyword>
<keyword evidence="11" id="KW-0443">Lipid metabolism</keyword>
<evidence type="ECO:0000256" key="13">
    <source>
        <dbReference type="ARBA" id="ARBA00059620"/>
    </source>
</evidence>
<dbReference type="Pfam" id="PF00106">
    <property type="entry name" value="adh_short"/>
    <property type="match status" value="1"/>
</dbReference>
<accession>A0A7R8WH24</accession>
<dbReference type="GO" id="GO:0005576">
    <property type="term" value="C:extracellular region"/>
    <property type="evidence" value="ECO:0007669"/>
    <property type="project" value="UniProtKB-SubCell"/>
</dbReference>
<dbReference type="CDD" id="cd05339">
    <property type="entry name" value="17beta-HSDXI-like_SDR_c"/>
    <property type="match status" value="1"/>
</dbReference>
<dbReference type="GO" id="GO:0016020">
    <property type="term" value="C:membrane"/>
    <property type="evidence" value="ECO:0007669"/>
    <property type="project" value="UniProtKB-SubCell"/>
</dbReference>
<evidence type="ECO:0000256" key="1">
    <source>
        <dbReference type="ARBA" id="ARBA00004141"/>
    </source>
</evidence>
<feature type="compositionally biased region" description="Basic and acidic residues" evidence="16">
    <location>
        <begin position="526"/>
        <end position="549"/>
    </location>
</feature>
<dbReference type="InterPro" id="IPR010909">
    <property type="entry name" value="PLAC"/>
</dbReference>
<evidence type="ECO:0000256" key="8">
    <source>
        <dbReference type="ARBA" id="ARBA00022857"/>
    </source>
</evidence>
<dbReference type="InterPro" id="IPR036291">
    <property type="entry name" value="NAD(P)-bd_dom_sf"/>
</dbReference>
<dbReference type="Gene3D" id="2.20.100.10">
    <property type="entry name" value="Thrombospondin type-1 (TSP1) repeat"/>
    <property type="match status" value="2"/>
</dbReference>
<dbReference type="Pfam" id="PF08686">
    <property type="entry name" value="PLAC"/>
    <property type="match status" value="1"/>
</dbReference>
<evidence type="ECO:0000256" key="6">
    <source>
        <dbReference type="ARBA" id="ARBA00022729"/>
    </source>
</evidence>
<dbReference type="InterPro" id="IPR036383">
    <property type="entry name" value="TSP1_rpt_sf"/>
</dbReference>
<dbReference type="FunFam" id="3.40.50.720:FF:000131">
    <property type="entry name" value="Short-chain dehydrogenase/reductase 3"/>
    <property type="match status" value="1"/>
</dbReference>
<dbReference type="PROSITE" id="PS00061">
    <property type="entry name" value="ADH_SHORT"/>
    <property type="match status" value="1"/>
</dbReference>
<feature type="region of interest" description="Disordered" evidence="16">
    <location>
        <begin position="591"/>
        <end position="637"/>
    </location>
</feature>
<evidence type="ECO:0000256" key="12">
    <source>
        <dbReference type="ARBA" id="ARBA00023136"/>
    </source>
</evidence>
<comment type="similarity">
    <text evidence="3">Belongs to the short-chain dehydrogenases/reductases (SDR) family.</text>
</comment>
<feature type="compositionally biased region" description="Basic and acidic residues" evidence="16">
    <location>
        <begin position="681"/>
        <end position="703"/>
    </location>
</feature>
<evidence type="ECO:0000256" key="14">
    <source>
        <dbReference type="ARBA" id="ARBA00068717"/>
    </source>
</evidence>
<evidence type="ECO:0000256" key="5">
    <source>
        <dbReference type="ARBA" id="ARBA00022692"/>
    </source>
</evidence>
<dbReference type="PROSITE" id="PS50092">
    <property type="entry name" value="TSP1"/>
    <property type="match status" value="3"/>
</dbReference>
<evidence type="ECO:0000256" key="2">
    <source>
        <dbReference type="ARBA" id="ARBA00004613"/>
    </source>
</evidence>
<dbReference type="InterPro" id="IPR002347">
    <property type="entry name" value="SDR_fam"/>
</dbReference>
<name>A0A7R8WH24_9CRUS</name>
<feature type="region of interest" description="Disordered" evidence="16">
    <location>
        <begin position="672"/>
        <end position="718"/>
    </location>
</feature>
<keyword evidence="10" id="KW-0560">Oxidoreductase</keyword>
<sequence length="760" mass="85596">DLGGSEKKMNLFDVKWWRFVGVFVKSFFLIWFWSVVETSVNLLVPRRFRYKRIAGERVLVTGSGFGIGRSLAMKFGLREGCEVICWDVDEEANRETVQGIREGGGRAWGYTVDVTKKQEVKRCAKEVLEEHGPVDILINNAGINSKDSVLDLSEEFIEKVFGVNILSHFWTVRAFLPSMLSRDKGHIVSVASMAGRIGCLHQTHYASTKHAAIGFMDALGMELRALGSRVKTTTVCPAAIRTSMVDYMFISGQTSSPLFQPLNPITPLESATDQMISGVKLEKKIVHIPKVTFIADVLKCLLTDSSYLVLHDLIGIDEEFRKPEEHQGSNRLDEKNLSEGMCSSDCGPGMESRTVMCSGPHPSMCDASTKPSSTRSCYSHAACPPASAQGTWFAGPWSECSVTCGGGGVRSRDLICVAFMGSQQRVVASESCDLEAKPDTMETCSRGPCPQGTWLTGPWSQCSSTCGPGAVRSRQVMCVDTDKAECASTDSCALEARPSALEPCEGLPPCGHEKEIRARRRHEVRHRQEIRRTEERKEERRQEERRVEEERLLEERRQEEERLVEERREEEKRLVEERRTEEGRLVEVNHQEERRVEAQDEREQRVEQHRTEQHHKEKIRHEERYTVHRQAQSHSYETLAHSAPEISFVRLGAGKQGPAAVLELEDWNLQSDQSLPTVHSNKKEPPPIRREPEPKPQNKKDVESSPALSTLSSNSTALKSPKDVCLDELFVCSLAIRGRLCAYKYYQQRCCQSCTNFSST</sequence>
<keyword evidence="9 17" id="KW-1133">Transmembrane helix</keyword>
<dbReference type="PROSITE" id="PS50900">
    <property type="entry name" value="PLAC"/>
    <property type="match status" value="1"/>
</dbReference>
<evidence type="ECO:0000313" key="19">
    <source>
        <dbReference type="EMBL" id="CAD7231535.1"/>
    </source>
</evidence>
<evidence type="ECO:0000256" key="16">
    <source>
        <dbReference type="SAM" id="MobiDB-lite"/>
    </source>
</evidence>
<dbReference type="InterPro" id="IPR057326">
    <property type="entry name" value="KR_dom"/>
</dbReference>
<evidence type="ECO:0000256" key="4">
    <source>
        <dbReference type="ARBA" id="ARBA00022525"/>
    </source>
</evidence>
<evidence type="ECO:0000256" key="10">
    <source>
        <dbReference type="ARBA" id="ARBA00023002"/>
    </source>
</evidence>
<keyword evidence="7" id="KW-0677">Repeat</keyword>
<keyword evidence="5 17" id="KW-0812">Transmembrane</keyword>
<feature type="domain" description="PLAC" evidence="18">
    <location>
        <begin position="721"/>
        <end position="758"/>
    </location>
</feature>
<dbReference type="SMART" id="SM00822">
    <property type="entry name" value="PKS_KR"/>
    <property type="match status" value="1"/>
</dbReference>
<dbReference type="FunFam" id="2.20.100.10:FF:000005">
    <property type="entry name" value="ADAM metallopeptidase with thrombospondin type 1 motif 9"/>
    <property type="match status" value="1"/>
</dbReference>
<feature type="region of interest" description="Disordered" evidence="16">
    <location>
        <begin position="519"/>
        <end position="549"/>
    </location>
</feature>
<protein>
    <recommendedName>
        <fullName evidence="14">Short-chain dehydrogenase/reductase 3</fullName>
    </recommendedName>
    <alternativeName>
        <fullName evidence="15">Retinal short-chain dehydrogenase/reductase 1</fullName>
    </alternativeName>
</protein>
<evidence type="ECO:0000259" key="18">
    <source>
        <dbReference type="PROSITE" id="PS50900"/>
    </source>
</evidence>
<dbReference type="EMBL" id="OB663611">
    <property type="protein sequence ID" value="CAD7231535.1"/>
    <property type="molecule type" value="Genomic_DNA"/>
</dbReference>
<evidence type="ECO:0000256" key="3">
    <source>
        <dbReference type="ARBA" id="ARBA00006484"/>
    </source>
</evidence>
<dbReference type="SUPFAM" id="SSF51735">
    <property type="entry name" value="NAD(P)-binding Rossmann-fold domains"/>
    <property type="match status" value="1"/>
</dbReference>
<organism evidence="19">
    <name type="scientific">Cyprideis torosa</name>
    <dbReference type="NCBI Taxonomy" id="163714"/>
    <lineage>
        <taxon>Eukaryota</taxon>
        <taxon>Metazoa</taxon>
        <taxon>Ecdysozoa</taxon>
        <taxon>Arthropoda</taxon>
        <taxon>Crustacea</taxon>
        <taxon>Oligostraca</taxon>
        <taxon>Ostracoda</taxon>
        <taxon>Podocopa</taxon>
        <taxon>Podocopida</taxon>
        <taxon>Cytherocopina</taxon>
        <taxon>Cytheroidea</taxon>
        <taxon>Cytherideidae</taxon>
        <taxon>Cyprideis</taxon>
    </lineage>
</organism>
<dbReference type="SMART" id="SM00209">
    <property type="entry name" value="TSP1"/>
    <property type="match status" value="3"/>
</dbReference>
<dbReference type="GO" id="GO:0052650">
    <property type="term" value="F:all-trans-retinol dehydrogenase (NADP+) activity"/>
    <property type="evidence" value="ECO:0007669"/>
    <property type="project" value="UniProtKB-ARBA"/>
</dbReference>
<evidence type="ECO:0000256" key="17">
    <source>
        <dbReference type="SAM" id="Phobius"/>
    </source>
</evidence>
<dbReference type="GO" id="GO:0005811">
    <property type="term" value="C:lipid droplet"/>
    <property type="evidence" value="ECO:0007669"/>
    <property type="project" value="TreeGrafter"/>
</dbReference>
<dbReference type="SUPFAM" id="SSF82895">
    <property type="entry name" value="TSP-1 type 1 repeat"/>
    <property type="match status" value="2"/>
</dbReference>
<gene>
    <name evidence="19" type="ORF">CTOB1V02_LOCUS9382</name>
</gene>
<dbReference type="InterPro" id="IPR000884">
    <property type="entry name" value="TSP1_rpt"/>
</dbReference>
<proteinExistence type="inferred from homology"/>
<dbReference type="PANTHER" id="PTHR24322">
    <property type="entry name" value="PKSB"/>
    <property type="match status" value="1"/>
</dbReference>
<keyword evidence="12 17" id="KW-0472">Membrane</keyword>
<comment type="subcellular location">
    <subcellularLocation>
        <location evidence="1">Membrane</location>
        <topology evidence="1">Multi-pass membrane protein</topology>
    </subcellularLocation>
    <subcellularLocation>
        <location evidence="2">Secreted</location>
    </subcellularLocation>
</comment>
<dbReference type="Gene3D" id="3.40.50.720">
    <property type="entry name" value="NAD(P)-binding Rossmann-like Domain"/>
    <property type="match status" value="1"/>
</dbReference>
<feature type="non-terminal residue" evidence="19">
    <location>
        <position position="1"/>
    </location>
</feature>
<keyword evidence="4" id="KW-0964">Secreted</keyword>
<keyword evidence="6" id="KW-0732">Signal</keyword>
<feature type="compositionally biased region" description="Low complexity" evidence="16">
    <location>
        <begin position="704"/>
        <end position="718"/>
    </location>
</feature>